<reference evidence="5 6" key="1">
    <citation type="submission" date="2018-06" db="EMBL/GenBank/DDBJ databases">
        <authorList>
            <consortium name="Pathogen Informatics"/>
            <person name="Doyle S."/>
        </authorList>
    </citation>
    <scope>NUCLEOTIDE SEQUENCE [LARGE SCALE GENOMIC DNA]</scope>
    <source>
        <strain evidence="5 6">NCTC12151</strain>
    </source>
</reference>
<dbReference type="InterPro" id="IPR000843">
    <property type="entry name" value="HTH_LacI"/>
</dbReference>
<keyword evidence="3" id="KW-0804">Transcription</keyword>
<dbReference type="SUPFAM" id="SSF53822">
    <property type="entry name" value="Periplasmic binding protein-like I"/>
    <property type="match status" value="1"/>
</dbReference>
<name>A0A2X4VAY8_9GAMM</name>
<dbReference type="AlphaFoldDB" id="A0A2X4VAY8"/>
<sequence length="349" mass="38881">MNEKHGRRITVKDIAKIVGVSATAVSMALNNRGSLTPARREEIKRVAAELGYVPNAGARSLRGSHTRAFGVVINYFNNPFFRDFFTGMEEVTNRIDFSYWVSQTRDDLEKEQEQVRKLAQLGVDGIIILPCSKETSHLTELTSRFNIPLVLISHAIGDLFPAVVADNVVGARMATEHLLAIPNRPVLHIAGPIAAKSGIEHRYQGYCDTMKKADKRFNSDNSVFFVKRLRAEDGYAMMSEILRNYKLPVSLFVVNDETALGVLNYCYHHNLRVPEDISVVGFSDIDLLESLNISLSTVSIPRREMGECAANNLLSQIGFSYQSKTDFITKGSITTLPVSLIIRDSSKII</sequence>
<evidence type="ECO:0000313" key="5">
    <source>
        <dbReference type="EMBL" id="SQI43932.1"/>
    </source>
</evidence>
<dbReference type="Gene3D" id="1.10.260.40">
    <property type="entry name" value="lambda repressor-like DNA-binding domains"/>
    <property type="match status" value="1"/>
</dbReference>
<dbReference type="OrthoDB" id="5681588at2"/>
<dbReference type="Gene3D" id="3.40.50.2300">
    <property type="match status" value="2"/>
</dbReference>
<dbReference type="Proteomes" id="UP000249005">
    <property type="component" value="Chromosome 1"/>
</dbReference>
<evidence type="ECO:0000256" key="1">
    <source>
        <dbReference type="ARBA" id="ARBA00023015"/>
    </source>
</evidence>
<dbReference type="InterPro" id="IPR010982">
    <property type="entry name" value="Lambda_DNA-bd_dom_sf"/>
</dbReference>
<dbReference type="RefSeq" id="WP_111741608.1">
    <property type="nucleotide sequence ID" value="NZ_LR698987.1"/>
</dbReference>
<evidence type="ECO:0000256" key="2">
    <source>
        <dbReference type="ARBA" id="ARBA00023125"/>
    </source>
</evidence>
<feature type="domain" description="HTH lacI-type" evidence="4">
    <location>
        <begin position="9"/>
        <end position="63"/>
    </location>
</feature>
<keyword evidence="1" id="KW-0805">Transcription regulation</keyword>
<dbReference type="Pfam" id="PF13377">
    <property type="entry name" value="Peripla_BP_3"/>
    <property type="match status" value="1"/>
</dbReference>
<dbReference type="EMBL" id="LS483470">
    <property type="protein sequence ID" value="SQI43932.1"/>
    <property type="molecule type" value="Genomic_DNA"/>
</dbReference>
<dbReference type="PROSITE" id="PS00356">
    <property type="entry name" value="HTH_LACI_1"/>
    <property type="match status" value="1"/>
</dbReference>
<dbReference type="Pfam" id="PF00356">
    <property type="entry name" value="LacI"/>
    <property type="match status" value="1"/>
</dbReference>
<dbReference type="SMART" id="SM00354">
    <property type="entry name" value="HTH_LACI"/>
    <property type="match status" value="1"/>
</dbReference>
<gene>
    <name evidence="5" type="primary">rbsR_2</name>
    <name evidence="5" type="ORF">NCTC12151_03308</name>
</gene>
<dbReference type="PANTHER" id="PTHR30146">
    <property type="entry name" value="LACI-RELATED TRANSCRIPTIONAL REPRESSOR"/>
    <property type="match status" value="1"/>
</dbReference>
<accession>A0A2X4VAY8</accession>
<keyword evidence="6" id="KW-1185">Reference proteome</keyword>
<dbReference type="CDD" id="cd06267">
    <property type="entry name" value="PBP1_LacI_sugar_binding-like"/>
    <property type="match status" value="1"/>
</dbReference>
<dbReference type="KEGG" id="lri:NCTC12151_03308"/>
<keyword evidence="2" id="KW-0238">DNA-binding</keyword>
<evidence type="ECO:0000259" key="4">
    <source>
        <dbReference type="PROSITE" id="PS50932"/>
    </source>
</evidence>
<dbReference type="PANTHER" id="PTHR30146:SF109">
    <property type="entry name" value="HTH-TYPE TRANSCRIPTIONAL REGULATOR GALS"/>
    <property type="match status" value="1"/>
</dbReference>
<dbReference type="SUPFAM" id="SSF47413">
    <property type="entry name" value="lambda repressor-like DNA-binding domains"/>
    <property type="match status" value="1"/>
</dbReference>
<dbReference type="InterPro" id="IPR028082">
    <property type="entry name" value="Peripla_BP_I"/>
</dbReference>
<organism evidence="5 6">
    <name type="scientific">Leminorella richardii</name>
    <dbReference type="NCBI Taxonomy" id="158841"/>
    <lineage>
        <taxon>Bacteria</taxon>
        <taxon>Pseudomonadati</taxon>
        <taxon>Pseudomonadota</taxon>
        <taxon>Gammaproteobacteria</taxon>
        <taxon>Enterobacterales</taxon>
        <taxon>Budviciaceae</taxon>
        <taxon>Leminorella</taxon>
    </lineage>
</organism>
<evidence type="ECO:0000256" key="3">
    <source>
        <dbReference type="ARBA" id="ARBA00023163"/>
    </source>
</evidence>
<dbReference type="GO" id="GO:0000976">
    <property type="term" value="F:transcription cis-regulatory region binding"/>
    <property type="evidence" value="ECO:0007669"/>
    <property type="project" value="TreeGrafter"/>
</dbReference>
<evidence type="ECO:0000313" key="6">
    <source>
        <dbReference type="Proteomes" id="UP000249005"/>
    </source>
</evidence>
<dbReference type="GO" id="GO:0003700">
    <property type="term" value="F:DNA-binding transcription factor activity"/>
    <property type="evidence" value="ECO:0007669"/>
    <property type="project" value="TreeGrafter"/>
</dbReference>
<dbReference type="CDD" id="cd01392">
    <property type="entry name" value="HTH_LacI"/>
    <property type="match status" value="1"/>
</dbReference>
<dbReference type="InterPro" id="IPR046335">
    <property type="entry name" value="LacI/GalR-like_sensor"/>
</dbReference>
<protein>
    <submittedName>
        <fullName evidence="5">Ribose operon repressor</fullName>
    </submittedName>
</protein>
<proteinExistence type="predicted"/>
<dbReference type="PROSITE" id="PS50932">
    <property type="entry name" value="HTH_LACI_2"/>
    <property type="match status" value="1"/>
</dbReference>